<dbReference type="EMBL" id="JAPFRF010000012">
    <property type="protein sequence ID" value="KAJ7313165.1"/>
    <property type="molecule type" value="Genomic_DNA"/>
</dbReference>
<accession>A0A9Q0XIH5</accession>
<organism evidence="3 4">
    <name type="scientific">Phrynocephalus forsythii</name>
    <dbReference type="NCBI Taxonomy" id="171643"/>
    <lineage>
        <taxon>Eukaryota</taxon>
        <taxon>Metazoa</taxon>
        <taxon>Chordata</taxon>
        <taxon>Craniata</taxon>
        <taxon>Vertebrata</taxon>
        <taxon>Euteleostomi</taxon>
        <taxon>Lepidosauria</taxon>
        <taxon>Squamata</taxon>
        <taxon>Bifurcata</taxon>
        <taxon>Unidentata</taxon>
        <taxon>Episquamata</taxon>
        <taxon>Toxicofera</taxon>
        <taxon>Iguania</taxon>
        <taxon>Acrodonta</taxon>
        <taxon>Agamidae</taxon>
        <taxon>Agaminae</taxon>
        <taxon>Phrynocephalus</taxon>
    </lineage>
</organism>
<keyword evidence="4" id="KW-1185">Reference proteome</keyword>
<reference evidence="3" key="1">
    <citation type="journal article" date="2023" name="DNA Res.">
        <title>Chromosome-level genome assembly of Phrynocephalus forsythii using third-generation DNA sequencing and Hi-C analysis.</title>
        <authorList>
            <person name="Qi Y."/>
            <person name="Zhao W."/>
            <person name="Zhao Y."/>
            <person name="Niu C."/>
            <person name="Cao S."/>
            <person name="Zhang Y."/>
        </authorList>
    </citation>
    <scope>NUCLEOTIDE SEQUENCE</scope>
    <source>
        <tissue evidence="3">Muscle</tissue>
    </source>
</reference>
<dbReference type="OrthoDB" id="9948370at2759"/>
<dbReference type="GO" id="GO:0016233">
    <property type="term" value="P:telomere capping"/>
    <property type="evidence" value="ECO:0007669"/>
    <property type="project" value="InterPro"/>
</dbReference>
<feature type="domain" description="TERF1-interacting nuclear factor 2 N-terminal" evidence="2">
    <location>
        <begin position="3"/>
        <end position="103"/>
    </location>
</feature>
<dbReference type="GO" id="GO:0042162">
    <property type="term" value="F:telomeric DNA binding"/>
    <property type="evidence" value="ECO:0007669"/>
    <property type="project" value="TreeGrafter"/>
</dbReference>
<dbReference type="PANTHER" id="PTHR15512:SF0">
    <property type="entry name" value="TERF1-INTERACTING NUCLEAR FACTOR 2"/>
    <property type="match status" value="1"/>
</dbReference>
<dbReference type="GO" id="GO:0070187">
    <property type="term" value="C:shelterin complex"/>
    <property type="evidence" value="ECO:0007669"/>
    <property type="project" value="InterPro"/>
</dbReference>
<evidence type="ECO:0000313" key="4">
    <source>
        <dbReference type="Proteomes" id="UP001142489"/>
    </source>
</evidence>
<evidence type="ECO:0000313" key="3">
    <source>
        <dbReference type="EMBL" id="KAJ7313165.1"/>
    </source>
</evidence>
<proteinExistence type="predicted"/>
<protein>
    <recommendedName>
        <fullName evidence="2">TERF1-interacting nuclear factor 2 N-terminal domain-containing protein</fullName>
    </recommendedName>
</protein>
<dbReference type="InterPro" id="IPR029400">
    <property type="entry name" value="TINF2_N"/>
</dbReference>
<feature type="compositionally biased region" description="Polar residues" evidence="1">
    <location>
        <begin position="169"/>
        <end position="181"/>
    </location>
</feature>
<dbReference type="PANTHER" id="PTHR15512">
    <property type="entry name" value="TERF1-INTERACTING NUCLEAR FACTOR 2"/>
    <property type="match status" value="1"/>
</dbReference>
<dbReference type="Proteomes" id="UP001142489">
    <property type="component" value="Unassembled WGS sequence"/>
</dbReference>
<feature type="region of interest" description="Disordered" evidence="1">
    <location>
        <begin position="153"/>
        <end position="235"/>
    </location>
</feature>
<dbReference type="Pfam" id="PF14973">
    <property type="entry name" value="TINF2_N"/>
    <property type="match status" value="1"/>
</dbReference>
<dbReference type="AlphaFoldDB" id="A0A9Q0XIH5"/>
<sequence length="266" mass="30448">MALLQEEQPHVKVYEAMDIYFPEREPEPHPKATAQDLELVQAAQENFRDLVFGLLKDRREREKYVQEHLENDYGEAFSQVVEDLFCDYLIQLENTLPEPDFQQCSPNERGQPRPPLQTPVFIYAADTHGLTAAPNVRSLGFASSAVRLAEHSKSPDEGGLFNGVPARLPSQTPASSRNTSPPWDITSKDSMPSRLLPTGPARHPKVRWRRRKKKRKRKDLEGQRLARPRRPQTGPEEEVVVFWALRQRIPAGTSQAATEQRMPRRL</sequence>
<evidence type="ECO:0000256" key="1">
    <source>
        <dbReference type="SAM" id="MobiDB-lite"/>
    </source>
</evidence>
<name>A0A9Q0XIH5_9SAUR</name>
<feature type="compositionally biased region" description="Basic residues" evidence="1">
    <location>
        <begin position="202"/>
        <end position="217"/>
    </location>
</feature>
<dbReference type="InterPro" id="IPR039098">
    <property type="entry name" value="TINF2"/>
</dbReference>
<comment type="caution">
    <text evidence="3">The sequence shown here is derived from an EMBL/GenBank/DDBJ whole genome shotgun (WGS) entry which is preliminary data.</text>
</comment>
<dbReference type="GO" id="GO:1904356">
    <property type="term" value="P:regulation of telomere maintenance via telomere lengthening"/>
    <property type="evidence" value="ECO:0007669"/>
    <property type="project" value="TreeGrafter"/>
</dbReference>
<evidence type="ECO:0000259" key="2">
    <source>
        <dbReference type="Pfam" id="PF14973"/>
    </source>
</evidence>
<gene>
    <name evidence="3" type="ORF">JRQ81_004439</name>
</gene>